<gene>
    <name evidence="1" type="ORF">MSSIT_2123</name>
</gene>
<evidence type="ECO:0000313" key="2">
    <source>
        <dbReference type="Proteomes" id="UP000033111"/>
    </source>
</evidence>
<accession>A0A0E3P5B5</accession>
<dbReference type="Proteomes" id="UP000033111">
    <property type="component" value="Chromosome"/>
</dbReference>
<reference evidence="1 2" key="1">
    <citation type="submission" date="2014-07" db="EMBL/GenBank/DDBJ databases">
        <title>Methanogenic archaea and the global carbon cycle.</title>
        <authorList>
            <person name="Henriksen J.R."/>
            <person name="Luke J."/>
            <person name="Reinhart S."/>
            <person name="Benedict M.N."/>
            <person name="Youngblut N.D."/>
            <person name="Metcalf M.E."/>
            <person name="Whitaker R.J."/>
            <person name="Metcalf W.W."/>
        </authorList>
    </citation>
    <scope>NUCLEOTIDE SEQUENCE [LARGE SCALE GENOMIC DNA]</scope>
    <source>
        <strain evidence="1 2">T4/M</strain>
    </source>
</reference>
<dbReference type="PATRIC" id="fig|1434120.4.peg.2748"/>
<name>A0A0E3P5B5_9EURY</name>
<protein>
    <submittedName>
        <fullName evidence="1">Uncharacterized protein</fullName>
    </submittedName>
</protein>
<proteinExistence type="predicted"/>
<keyword evidence="2" id="KW-1185">Reference proteome</keyword>
<organism evidence="1 2">
    <name type="scientific">Methanosarcina siciliae T4/M</name>
    <dbReference type="NCBI Taxonomy" id="1434120"/>
    <lineage>
        <taxon>Archaea</taxon>
        <taxon>Methanobacteriati</taxon>
        <taxon>Methanobacteriota</taxon>
        <taxon>Stenosarchaea group</taxon>
        <taxon>Methanomicrobia</taxon>
        <taxon>Methanosarcinales</taxon>
        <taxon>Methanosarcinaceae</taxon>
        <taxon>Methanosarcina</taxon>
    </lineage>
</organism>
<dbReference type="GeneID" id="24860996"/>
<dbReference type="KEGG" id="msw:MSSIT_2123"/>
<dbReference type="RefSeq" id="WP_048172456.1">
    <property type="nucleotide sequence ID" value="NZ_CP009506.1"/>
</dbReference>
<dbReference type="HOGENOM" id="CLU_2152650_0_0_2"/>
<sequence>MDETQFRKSYKNGTLFFSPLFFSQPFEHTSAEMIRGYTKVEKRIAKMIENQLVNYPVSNWLTAQKGIGPILKGGLIAYTDPVLPKLTYAQSLWKYAGYAVVEMYQTGRKRY</sequence>
<evidence type="ECO:0000313" key="1">
    <source>
        <dbReference type="EMBL" id="AKB28842.1"/>
    </source>
</evidence>
<dbReference type="EMBL" id="CP009506">
    <property type="protein sequence ID" value="AKB28842.1"/>
    <property type="molecule type" value="Genomic_DNA"/>
</dbReference>
<dbReference type="AlphaFoldDB" id="A0A0E3P5B5"/>